<dbReference type="Gene3D" id="2.60.120.260">
    <property type="entry name" value="Galactose-binding domain-like"/>
    <property type="match status" value="1"/>
</dbReference>
<reference evidence="3 4" key="1">
    <citation type="journal article" date="2014" name="Nature">
        <title>An environmental bacterial taxon with a large and distinct metabolic repertoire.</title>
        <authorList>
            <person name="Wilson M.C."/>
            <person name="Mori T."/>
            <person name="Ruckert C."/>
            <person name="Uria A.R."/>
            <person name="Helf M.J."/>
            <person name="Takada K."/>
            <person name="Gernert C."/>
            <person name="Steffens U.A."/>
            <person name="Heycke N."/>
            <person name="Schmitt S."/>
            <person name="Rinke C."/>
            <person name="Helfrich E.J."/>
            <person name="Brachmann A.O."/>
            <person name="Gurgui C."/>
            <person name="Wakimoto T."/>
            <person name="Kracht M."/>
            <person name="Crusemann M."/>
            <person name="Hentschel U."/>
            <person name="Abe I."/>
            <person name="Matsunaga S."/>
            <person name="Kalinowski J."/>
            <person name="Takeyama H."/>
            <person name="Piel J."/>
        </authorList>
    </citation>
    <scope>NUCLEOTIDE SEQUENCE [LARGE SCALE GENOMIC DNA]</scope>
    <source>
        <strain evidence="4">TSY1</strain>
    </source>
</reference>
<feature type="non-terminal residue" evidence="3">
    <location>
        <position position="283"/>
    </location>
</feature>
<accession>W4L3A7</accession>
<dbReference type="Pfam" id="PF07695">
    <property type="entry name" value="7TMR-DISM_7TM"/>
    <property type="match status" value="1"/>
</dbReference>
<evidence type="ECO:0000259" key="2">
    <source>
        <dbReference type="Pfam" id="PF07695"/>
    </source>
</evidence>
<feature type="transmembrane region" description="Helical" evidence="1">
    <location>
        <begin position="240"/>
        <end position="256"/>
    </location>
</feature>
<evidence type="ECO:0000256" key="1">
    <source>
        <dbReference type="SAM" id="Phobius"/>
    </source>
</evidence>
<gene>
    <name evidence="3" type="ORF">ETSY1_43915</name>
</gene>
<evidence type="ECO:0000313" key="4">
    <source>
        <dbReference type="Proteomes" id="UP000019141"/>
    </source>
</evidence>
<keyword evidence="4" id="KW-1185">Reference proteome</keyword>
<sequence>MASILYISRCRLILLVLLLSILTSCTRDVVHSKIPAAIRGKLDLTAWDFESEGPVPLNGEWAFYWNRHLKPTDFAQMPSPKPTGLIVVPGVWNGYEVAGQPISGAGYATYRLQIRLGYLRERLAFKFLDMATAFAVYVNGQPLFSSGMPGQTRQTTKPRFAPQVIDFHPPAEHLDIVIRVSNFHHRKGGVWEAIYLGSANDVHAMREGSLLVNLLLFGSIAIIGLYHLSLFALRPGDQSPLFFGLYCLIMGLRMLTTGERFVMQLVPGLHWEILIKASYVVSA</sequence>
<keyword evidence="1" id="KW-0812">Transmembrane</keyword>
<feature type="transmembrane region" description="Helical" evidence="1">
    <location>
        <begin position="210"/>
        <end position="233"/>
    </location>
</feature>
<keyword evidence="1" id="KW-1133">Transmembrane helix</keyword>
<dbReference type="InterPro" id="IPR008979">
    <property type="entry name" value="Galactose-bd-like_sf"/>
</dbReference>
<dbReference type="SUPFAM" id="SSF49785">
    <property type="entry name" value="Galactose-binding domain-like"/>
    <property type="match status" value="1"/>
</dbReference>
<dbReference type="HOGENOM" id="CLU_985162_0_0_7"/>
<dbReference type="AlphaFoldDB" id="W4L3A7"/>
<comment type="caution">
    <text evidence="3">The sequence shown here is derived from an EMBL/GenBank/DDBJ whole genome shotgun (WGS) entry which is preliminary data.</text>
</comment>
<evidence type="ECO:0000313" key="3">
    <source>
        <dbReference type="EMBL" id="ETW92374.1"/>
    </source>
</evidence>
<dbReference type="EMBL" id="AZHW01001510">
    <property type="protein sequence ID" value="ETW92374.1"/>
    <property type="molecule type" value="Genomic_DNA"/>
</dbReference>
<organism evidence="3 4">
    <name type="scientific">Entotheonella factor</name>
    <dbReference type="NCBI Taxonomy" id="1429438"/>
    <lineage>
        <taxon>Bacteria</taxon>
        <taxon>Pseudomonadati</taxon>
        <taxon>Nitrospinota/Tectimicrobiota group</taxon>
        <taxon>Candidatus Tectimicrobiota</taxon>
        <taxon>Candidatus Entotheonellia</taxon>
        <taxon>Candidatus Entotheonellales</taxon>
        <taxon>Candidatus Entotheonellaceae</taxon>
        <taxon>Candidatus Entotheonella</taxon>
    </lineage>
</organism>
<feature type="domain" description="7TM-DISM receptor extracellular" evidence="2">
    <location>
        <begin position="211"/>
        <end position="281"/>
    </location>
</feature>
<dbReference type="InterPro" id="IPR011623">
    <property type="entry name" value="7TMR_DISM_rcpt_extracell_dom1"/>
</dbReference>
<name>W4L3A7_ENTF1</name>
<dbReference type="Proteomes" id="UP000019141">
    <property type="component" value="Unassembled WGS sequence"/>
</dbReference>
<protein>
    <recommendedName>
        <fullName evidence="2">7TM-DISM receptor extracellular domain-containing protein</fullName>
    </recommendedName>
</protein>
<keyword evidence="1" id="KW-0472">Membrane</keyword>
<proteinExistence type="predicted"/>